<proteinExistence type="predicted"/>
<keyword evidence="2" id="KW-1005">Bacterial flagellum biogenesis</keyword>
<reference evidence="4 5" key="3">
    <citation type="journal article" date="2008" name="BMC Genomics">
        <title>The genome of the versatile nitrogen fixer Azorhizobium caulinodans ORS571.</title>
        <authorList>
            <person name="Lee KB."/>
            <person name="Backer P.D."/>
            <person name="Aono T."/>
            <person name="Liu CT."/>
            <person name="Suzuki S."/>
            <person name="Suzuki T."/>
            <person name="Kaneko T."/>
            <person name="Yamada M."/>
            <person name="Tabata S."/>
            <person name="Kupfer D.M."/>
            <person name="Najar F.Z."/>
            <person name="Wiley G.B."/>
            <person name="Roe B."/>
            <person name="Binnewies T.T."/>
            <person name="Ussery D.W."/>
            <person name="D'Haeze W."/>
            <person name="Herder J.D."/>
            <person name="Gevers D."/>
            <person name="Vereecke D."/>
            <person name="Holsters M."/>
            <person name="Oyaizu H."/>
        </authorList>
    </citation>
    <scope>NUCLEOTIDE SEQUENCE [LARGE SCALE GENOMIC DNA]</scope>
    <source>
        <strain evidence="5">ATCC 43989 / DSM 5975 / JCM 20966 / LMG 6465 / NBRC 14845 / NCIMB 13405 / ORS 571</strain>
    </source>
</reference>
<accession>A8IPM3</accession>
<evidence type="ECO:0000256" key="3">
    <source>
        <dbReference type="ARBA" id="ARBA00022884"/>
    </source>
</evidence>
<dbReference type="GO" id="GO:1902209">
    <property type="term" value="P:negative regulation of bacterial-type flagellum assembly"/>
    <property type="evidence" value="ECO:0007669"/>
    <property type="project" value="InterPro"/>
</dbReference>
<reference evidence="4 5" key="1">
    <citation type="journal article" date="2007" name="Appl. Environ. Microbiol.">
        <title>Rhizobial factors required for stem nodule maturation and maintenance in Sesbania rostrata-Azorhizobium caulinodans ORS571 symbiosis.</title>
        <authorList>
            <person name="Suzuki S."/>
            <person name="Aono T."/>
            <person name="Lee KB."/>
            <person name="Suzuki T."/>
            <person name="Liu CT."/>
            <person name="Miwa H."/>
            <person name="Wakao S."/>
            <person name="Iki T."/>
            <person name="Oyaizu H."/>
        </authorList>
    </citation>
    <scope>NUCLEOTIDE SEQUENCE [LARGE SCALE GENOMIC DNA]</scope>
    <source>
        <strain evidence="5">ATCC 43989 / DSM 5975 / JCM 20966 / LMG 6465 / NBRC 14845 / NCIMB 13405 / ORS 571</strain>
    </source>
</reference>
<dbReference type="GO" id="GO:0006402">
    <property type="term" value="P:mRNA catabolic process"/>
    <property type="evidence" value="ECO:0007669"/>
    <property type="project" value="InterPro"/>
</dbReference>
<dbReference type="GO" id="GO:0048027">
    <property type="term" value="F:mRNA 5'-UTR binding"/>
    <property type="evidence" value="ECO:0007669"/>
    <property type="project" value="InterPro"/>
</dbReference>
<dbReference type="InterPro" id="IPR009967">
    <property type="entry name" value="Flagellum_FlbT"/>
</dbReference>
<dbReference type="HOGENOM" id="CLU_130913_1_0_5"/>
<keyword evidence="3" id="KW-0694">RNA-binding</keyword>
<sequence>MSKAMQITLRPGEKIFINGAVLRVDRKVTLELMNDATFLLESHVLQVEDTTTPLRQLYFVIQAILMDPRNAEAARHLFHTQWAALRQAFKNETVLEGLETIATQVIGGRTFDALRTLRGLFVIEDAILAHGGSKAA</sequence>
<reference evidence="4 5" key="4">
    <citation type="journal article" date="2009" name="Appl. Environ. Microbiol.">
        <title>Comparative genome-wide transcriptional profiling of Azorhizobium caulinodans ORS571 grown under free-living and symbiotic conditions.</title>
        <authorList>
            <person name="Tsukada S."/>
            <person name="Aono T."/>
            <person name="Akiba N."/>
            <person name="Lee KB."/>
            <person name="Liu CT."/>
            <person name="Toyazaki H."/>
            <person name="Oyaizu H."/>
        </authorList>
    </citation>
    <scope>NUCLEOTIDE SEQUENCE [LARGE SCALE GENOMIC DNA]</scope>
    <source>
        <strain evidence="5">ATCC 43989 / DSM 5975 / JCM 20966 / LMG 6465 / NBRC 14845 / NCIMB 13405 / ORS 571</strain>
    </source>
</reference>
<evidence type="ECO:0000313" key="4">
    <source>
        <dbReference type="EMBL" id="BAF86649.1"/>
    </source>
</evidence>
<reference evidence="5" key="2">
    <citation type="submission" date="2007-04" db="EMBL/GenBank/DDBJ databases">
        <title>Complete genome sequence of the nitrogen-fixing bacterium Azorhizobium caulinodans ORS571.</title>
        <authorList>
            <person name="Lee K.B."/>
            <person name="Backer P.D."/>
            <person name="Aono T."/>
            <person name="Liu C.T."/>
            <person name="Suzuki S."/>
            <person name="Suzuki T."/>
            <person name="Kaneko T."/>
            <person name="Yamada M."/>
            <person name="Tabata S."/>
            <person name="Kupfer D.M."/>
            <person name="Najar F.Z."/>
            <person name="Wiley G.B."/>
            <person name="Roe B."/>
            <person name="Binnewies T."/>
            <person name="Ussery D."/>
            <person name="Vereecke D."/>
            <person name="Gevers D."/>
            <person name="Holsters M."/>
            <person name="Oyaizu H."/>
        </authorList>
    </citation>
    <scope>NUCLEOTIDE SEQUENCE [LARGE SCALE GENOMIC DNA]</scope>
    <source>
        <strain evidence="5">ATCC 43989 / DSM 5975 / JCM 20966 / LMG 6465 / NBRC 14845 / NCIMB 13405 / ORS 571</strain>
    </source>
</reference>
<dbReference type="KEGG" id="azc:AZC_0651"/>
<reference evidence="4 5" key="6">
    <citation type="journal article" date="2011" name="Appl. Environ. Microbiol.">
        <title>Involvement of the azorhizobial chromosome partition gene (parA) in the onset of bacteroid differentiation during Sesbania rostrata stem nodule development.</title>
        <authorList>
            <person name="Liu CT."/>
            <person name="Lee KB."/>
            <person name="Wang YS."/>
            <person name="Peng MH."/>
            <person name="Lee KT."/>
            <person name="Suzuki S."/>
            <person name="Suzuki T."/>
            <person name="Oyaizu H."/>
        </authorList>
    </citation>
    <scope>NUCLEOTIDE SEQUENCE [LARGE SCALE GENOMIC DNA]</scope>
    <source>
        <strain evidence="5">ATCC 43989 / DSM 5975 / JCM 20966 / LMG 6465 / NBRC 14845 / NCIMB 13405 / ORS 571</strain>
    </source>
</reference>
<keyword evidence="1" id="KW-0678">Repressor</keyword>
<name>A8IPM3_AZOC5</name>
<evidence type="ECO:0000313" key="5">
    <source>
        <dbReference type="Proteomes" id="UP000000270"/>
    </source>
</evidence>
<dbReference type="STRING" id="438753.AZC_0651"/>
<dbReference type="NCBIfam" id="NF001995">
    <property type="entry name" value="PRK00794.1-1"/>
    <property type="match status" value="1"/>
</dbReference>
<keyword evidence="5" id="KW-1185">Reference proteome</keyword>
<evidence type="ECO:0000256" key="1">
    <source>
        <dbReference type="ARBA" id="ARBA00022491"/>
    </source>
</evidence>
<organism evidence="4 5">
    <name type="scientific">Azorhizobium caulinodans (strain ATCC 43989 / DSM 5975 / JCM 20966 / LMG 6465 / NBRC 14845 / NCIMB 13405 / ORS 571)</name>
    <dbReference type="NCBI Taxonomy" id="438753"/>
    <lineage>
        <taxon>Bacteria</taxon>
        <taxon>Pseudomonadati</taxon>
        <taxon>Pseudomonadota</taxon>
        <taxon>Alphaproteobacteria</taxon>
        <taxon>Hyphomicrobiales</taxon>
        <taxon>Xanthobacteraceae</taxon>
        <taxon>Azorhizobium</taxon>
    </lineage>
</organism>
<protein>
    <submittedName>
        <fullName evidence="4">Putative flagellum biosynthesis repressor protein</fullName>
    </submittedName>
</protein>
<dbReference type="EMBL" id="AP009384">
    <property type="protein sequence ID" value="BAF86649.1"/>
    <property type="molecule type" value="Genomic_DNA"/>
</dbReference>
<gene>
    <name evidence="4" type="primary">flbT</name>
    <name evidence="4" type="ordered locus">AZC_0651</name>
</gene>
<dbReference type="AlphaFoldDB" id="A8IPM3"/>
<dbReference type="GO" id="GO:0044781">
    <property type="term" value="P:bacterial-type flagellum organization"/>
    <property type="evidence" value="ECO:0007669"/>
    <property type="project" value="UniProtKB-KW"/>
</dbReference>
<dbReference type="RefSeq" id="WP_012169182.1">
    <property type="nucleotide sequence ID" value="NC_009937.1"/>
</dbReference>
<dbReference type="eggNOG" id="COG5443">
    <property type="taxonomic scope" value="Bacteria"/>
</dbReference>
<dbReference type="Proteomes" id="UP000000270">
    <property type="component" value="Chromosome"/>
</dbReference>
<dbReference type="Pfam" id="PF07378">
    <property type="entry name" value="FlbT"/>
    <property type="match status" value="1"/>
</dbReference>
<dbReference type="PIRSF" id="PIRSF009533">
    <property type="entry name" value="FlbT"/>
    <property type="match status" value="1"/>
</dbReference>
<evidence type="ECO:0000256" key="2">
    <source>
        <dbReference type="ARBA" id="ARBA00022795"/>
    </source>
</evidence>
<reference evidence="4 5" key="5">
    <citation type="journal article" date="2010" name="Appl. Environ. Microbiol.">
        <title>phrR-like gene praR of Azorhizobium caulinodans ORS571 is essential for symbiosis with Sesbania rostrata and is involved in expression of reb genes.</title>
        <authorList>
            <person name="Akiba N."/>
            <person name="Aono T."/>
            <person name="Toyazaki H."/>
            <person name="Sato S."/>
            <person name="Oyaizu H."/>
        </authorList>
    </citation>
    <scope>NUCLEOTIDE SEQUENCE [LARGE SCALE GENOMIC DNA]</scope>
    <source>
        <strain evidence="5">ATCC 43989 / DSM 5975 / JCM 20966 / LMG 6465 / NBRC 14845 / NCIMB 13405 / ORS 571</strain>
    </source>
</reference>